<evidence type="ECO:0000313" key="1">
    <source>
        <dbReference type="EMBL" id="KXA98906.1"/>
    </source>
</evidence>
<comment type="caution">
    <text evidence="1">The sequence shown here is derived from an EMBL/GenBank/DDBJ whole genome shotgun (WGS) entry which is preliminary data.</text>
</comment>
<dbReference type="Proteomes" id="UP000070257">
    <property type="component" value="Unassembled WGS sequence"/>
</dbReference>
<reference evidence="1 2" key="1">
    <citation type="journal article" date="2016" name="Sci. Rep.">
        <title>Metabolic traits of an uncultured archaeal lineage -MSBL1- from brine pools of the Red Sea.</title>
        <authorList>
            <person name="Mwirichia R."/>
            <person name="Alam I."/>
            <person name="Rashid M."/>
            <person name="Vinu M."/>
            <person name="Ba-Alawi W."/>
            <person name="Anthony Kamau A."/>
            <person name="Kamanda Ngugi D."/>
            <person name="Goker M."/>
            <person name="Klenk H.P."/>
            <person name="Bajic V."/>
            <person name="Stingl U."/>
        </authorList>
    </citation>
    <scope>NUCLEOTIDE SEQUENCE [LARGE SCALE GENOMIC DNA]</scope>
    <source>
        <strain evidence="1">SCGC-AAA259J03</strain>
    </source>
</reference>
<sequence>MRKLNKNTSIKNTKKFPSEIKRFYIPERSLEKLIGAKIGGPVESIDMNREGVELDLPYSIFEKLLEERYNKEINSTKLDGEQVTIDISDDENTEKVKTDERKNGVNFEKISQVLKSN</sequence>
<organism evidence="1 2">
    <name type="scientific">candidate division MSBL1 archaeon SCGC-AAA259J03</name>
    <dbReference type="NCBI Taxonomy" id="1698269"/>
    <lineage>
        <taxon>Archaea</taxon>
        <taxon>Methanobacteriati</taxon>
        <taxon>Methanobacteriota</taxon>
        <taxon>candidate division MSBL1</taxon>
    </lineage>
</organism>
<gene>
    <name evidence="1" type="ORF">AKJ39_00340</name>
</gene>
<dbReference type="EMBL" id="LHXT01000002">
    <property type="protein sequence ID" value="KXA98906.1"/>
    <property type="molecule type" value="Genomic_DNA"/>
</dbReference>
<proteinExistence type="predicted"/>
<accession>A0A656Z030</accession>
<dbReference type="AlphaFoldDB" id="A0A656Z030"/>
<keyword evidence="2" id="KW-1185">Reference proteome</keyword>
<protein>
    <submittedName>
        <fullName evidence="1">Uncharacterized protein</fullName>
    </submittedName>
</protein>
<evidence type="ECO:0000313" key="2">
    <source>
        <dbReference type="Proteomes" id="UP000070257"/>
    </source>
</evidence>
<name>A0A656Z030_9EURY</name>